<dbReference type="InterPro" id="IPR011701">
    <property type="entry name" value="MFS"/>
</dbReference>
<evidence type="ECO:0000256" key="1">
    <source>
        <dbReference type="ARBA" id="ARBA00004651"/>
    </source>
</evidence>
<feature type="transmembrane region" description="Helical" evidence="8">
    <location>
        <begin position="436"/>
        <end position="458"/>
    </location>
</feature>
<protein>
    <submittedName>
        <fullName evidence="10">Drug resistance transporter, EmrB/QacA subfamily</fullName>
    </submittedName>
</protein>
<keyword evidence="11" id="KW-1185">Reference proteome</keyword>
<name>A0A1H1MLC2_9CELL</name>
<dbReference type="AlphaFoldDB" id="A0A1H1MLC2"/>
<dbReference type="STRING" id="545619.SAMN04489860_0265"/>
<dbReference type="RefSeq" id="WP_083371290.1">
    <property type="nucleotide sequence ID" value="NZ_LT629776.1"/>
</dbReference>
<dbReference type="InterPro" id="IPR004638">
    <property type="entry name" value="EmrB-like"/>
</dbReference>
<keyword evidence="7 8" id="KW-0472">Membrane</keyword>
<dbReference type="SUPFAM" id="SSF103473">
    <property type="entry name" value="MFS general substrate transporter"/>
    <property type="match status" value="2"/>
</dbReference>
<evidence type="ECO:0000259" key="9">
    <source>
        <dbReference type="PROSITE" id="PS50850"/>
    </source>
</evidence>
<feature type="transmembrane region" description="Helical" evidence="8">
    <location>
        <begin position="521"/>
        <end position="541"/>
    </location>
</feature>
<dbReference type="OrthoDB" id="9781469at2"/>
<dbReference type="eggNOG" id="COG0477">
    <property type="taxonomic scope" value="Bacteria"/>
</dbReference>
<keyword evidence="4" id="KW-1003">Cell membrane</keyword>
<dbReference type="Pfam" id="PF07690">
    <property type="entry name" value="MFS_1"/>
    <property type="match status" value="1"/>
</dbReference>
<dbReference type="Gene3D" id="1.20.1250.20">
    <property type="entry name" value="MFS general substrate transporter like domains"/>
    <property type="match status" value="1"/>
</dbReference>
<feature type="transmembrane region" description="Helical" evidence="8">
    <location>
        <begin position="86"/>
        <end position="104"/>
    </location>
</feature>
<gene>
    <name evidence="10" type="ORF">SAMN04489860_0265</name>
</gene>
<proteinExistence type="inferred from homology"/>
<comment type="similarity">
    <text evidence="2">Belongs to the major facilitator superfamily. EmrB family.</text>
</comment>
<accession>A0A1H1MLC2</accession>
<evidence type="ECO:0000256" key="3">
    <source>
        <dbReference type="ARBA" id="ARBA00022448"/>
    </source>
</evidence>
<evidence type="ECO:0000256" key="7">
    <source>
        <dbReference type="ARBA" id="ARBA00023136"/>
    </source>
</evidence>
<evidence type="ECO:0000256" key="5">
    <source>
        <dbReference type="ARBA" id="ARBA00022692"/>
    </source>
</evidence>
<feature type="transmembrane region" description="Helical" evidence="8">
    <location>
        <begin position="110"/>
        <end position="131"/>
    </location>
</feature>
<feature type="transmembrane region" description="Helical" evidence="8">
    <location>
        <begin position="384"/>
        <end position="403"/>
    </location>
</feature>
<dbReference type="GO" id="GO:0005886">
    <property type="term" value="C:plasma membrane"/>
    <property type="evidence" value="ECO:0007669"/>
    <property type="project" value="UniProtKB-SubCell"/>
</dbReference>
<sequence>MTSPHDPEATARPDHRWRALLVLATALSMIVIDGTIVSVALPVIIDDLGLDLIDAQWVNASYAVVFAALLLTTGRLGDRLGRRKMLVIGVLLFTVGSLLAAVAGGAEALIGARVVQGLGGALVLPATLSTVNATFRGKDRVTAFAIWGAVISGMAAVGPLLGGWLTTSFTWPWIFLVNLPIGALVLVGTFLWVPETRAHITEPGLDVLGLLLSAGGFGALVFGLIEGQTLGWWTPDTALSIFGLTWSTDAPVSVVPVVLALAVIMLVGFVAWERHRARVGRSALLDLSLFSIPTFRWGNLTAMTVAVGEFGIIFVLPLFLVNVLGLSTMGAGLVLAAMALGAFFSGAMARHLAAAVGAPMVVVIGLLLEVVGVIAVAFTVTPTTSAWLLAALLAVYGLGLGLASAQLTGTTLSEVPAELSGQGSATQSTARQVGSALGTAFVGAALAVGLATAVPAAIDEVADVPAGVPAGVSEQLTTATTDSAGSVISELRSEGTDSPAGDATPQVVDALSEGFADATRASLLVAAAFLFLGLAGSGLVVRASRREVVTKP</sequence>
<keyword evidence="5 8" id="KW-0812">Transmembrane</keyword>
<feature type="transmembrane region" description="Helical" evidence="8">
    <location>
        <begin position="352"/>
        <end position="378"/>
    </location>
</feature>
<evidence type="ECO:0000256" key="8">
    <source>
        <dbReference type="SAM" id="Phobius"/>
    </source>
</evidence>
<dbReference type="InterPro" id="IPR036259">
    <property type="entry name" value="MFS_trans_sf"/>
</dbReference>
<keyword evidence="3" id="KW-0813">Transport</keyword>
<evidence type="ECO:0000256" key="2">
    <source>
        <dbReference type="ARBA" id="ARBA00008537"/>
    </source>
</evidence>
<evidence type="ECO:0000313" key="10">
    <source>
        <dbReference type="EMBL" id="SDR87185.1"/>
    </source>
</evidence>
<feature type="transmembrane region" description="Helical" evidence="8">
    <location>
        <begin position="326"/>
        <end position="345"/>
    </location>
</feature>
<dbReference type="InterPro" id="IPR020846">
    <property type="entry name" value="MFS_dom"/>
</dbReference>
<evidence type="ECO:0000256" key="4">
    <source>
        <dbReference type="ARBA" id="ARBA00022475"/>
    </source>
</evidence>
<dbReference type="PANTHER" id="PTHR42718:SF9">
    <property type="entry name" value="MAJOR FACILITATOR SUPERFAMILY MULTIDRUG TRANSPORTER MFSC"/>
    <property type="match status" value="1"/>
</dbReference>
<dbReference type="NCBIfam" id="TIGR00711">
    <property type="entry name" value="efflux_EmrB"/>
    <property type="match status" value="1"/>
</dbReference>
<dbReference type="Gene3D" id="1.20.1720.10">
    <property type="entry name" value="Multidrug resistance protein D"/>
    <property type="match status" value="1"/>
</dbReference>
<feature type="transmembrane region" description="Helical" evidence="8">
    <location>
        <begin position="20"/>
        <end position="45"/>
    </location>
</feature>
<feature type="transmembrane region" description="Helical" evidence="8">
    <location>
        <begin position="252"/>
        <end position="272"/>
    </location>
</feature>
<dbReference type="Proteomes" id="UP000185663">
    <property type="component" value="Chromosome I"/>
</dbReference>
<dbReference type="PANTHER" id="PTHR42718">
    <property type="entry name" value="MAJOR FACILITATOR SUPERFAMILY MULTIDRUG TRANSPORTER MFSC"/>
    <property type="match status" value="1"/>
</dbReference>
<feature type="transmembrane region" description="Helical" evidence="8">
    <location>
        <begin position="300"/>
        <end position="320"/>
    </location>
</feature>
<feature type="domain" description="Major facilitator superfamily (MFS) profile" evidence="9">
    <location>
        <begin position="19"/>
        <end position="545"/>
    </location>
</feature>
<organism evidence="10 11">
    <name type="scientific">Paraoerskovia marina</name>
    <dbReference type="NCBI Taxonomy" id="545619"/>
    <lineage>
        <taxon>Bacteria</taxon>
        <taxon>Bacillati</taxon>
        <taxon>Actinomycetota</taxon>
        <taxon>Actinomycetes</taxon>
        <taxon>Micrococcales</taxon>
        <taxon>Cellulomonadaceae</taxon>
        <taxon>Paraoerskovia</taxon>
    </lineage>
</organism>
<reference evidence="10 11" key="1">
    <citation type="submission" date="2016-10" db="EMBL/GenBank/DDBJ databases">
        <authorList>
            <person name="de Groot N.N."/>
        </authorList>
    </citation>
    <scope>NUCLEOTIDE SEQUENCE [LARGE SCALE GENOMIC DNA]</scope>
    <source>
        <strain evidence="10 11">DSM 22126</strain>
    </source>
</reference>
<dbReference type="EMBL" id="LT629776">
    <property type="protein sequence ID" value="SDR87185.1"/>
    <property type="molecule type" value="Genomic_DNA"/>
</dbReference>
<feature type="transmembrane region" description="Helical" evidence="8">
    <location>
        <begin position="171"/>
        <end position="193"/>
    </location>
</feature>
<dbReference type="CDD" id="cd17321">
    <property type="entry name" value="MFS_MMR_MDR_like"/>
    <property type="match status" value="1"/>
</dbReference>
<comment type="subcellular location">
    <subcellularLocation>
        <location evidence="1">Cell membrane</location>
        <topology evidence="1">Multi-pass membrane protein</topology>
    </subcellularLocation>
</comment>
<dbReference type="GO" id="GO:0022857">
    <property type="term" value="F:transmembrane transporter activity"/>
    <property type="evidence" value="ECO:0007669"/>
    <property type="project" value="InterPro"/>
</dbReference>
<evidence type="ECO:0000256" key="6">
    <source>
        <dbReference type="ARBA" id="ARBA00022989"/>
    </source>
</evidence>
<evidence type="ECO:0000313" key="11">
    <source>
        <dbReference type="Proteomes" id="UP000185663"/>
    </source>
</evidence>
<feature type="transmembrane region" description="Helical" evidence="8">
    <location>
        <begin position="205"/>
        <end position="225"/>
    </location>
</feature>
<keyword evidence="6 8" id="KW-1133">Transmembrane helix</keyword>
<feature type="transmembrane region" description="Helical" evidence="8">
    <location>
        <begin position="143"/>
        <end position="165"/>
    </location>
</feature>
<feature type="transmembrane region" description="Helical" evidence="8">
    <location>
        <begin position="57"/>
        <end position="74"/>
    </location>
</feature>
<dbReference type="PROSITE" id="PS50850">
    <property type="entry name" value="MFS"/>
    <property type="match status" value="1"/>
</dbReference>